<dbReference type="EMBL" id="JBHTJG010000011">
    <property type="protein sequence ID" value="MFD0948266.1"/>
    <property type="molecule type" value="Genomic_DNA"/>
</dbReference>
<keyword evidence="3" id="KW-1185">Reference proteome</keyword>
<name>A0ABW3H9V1_9SPHN</name>
<gene>
    <name evidence="2" type="ORF">ACFQ1E_18145</name>
</gene>
<protein>
    <submittedName>
        <fullName evidence="2">Uncharacterized protein</fullName>
    </submittedName>
</protein>
<comment type="caution">
    <text evidence="2">The sequence shown here is derived from an EMBL/GenBank/DDBJ whole genome shotgun (WGS) entry which is preliminary data.</text>
</comment>
<dbReference type="RefSeq" id="WP_264946124.1">
    <property type="nucleotide sequence ID" value="NZ_JAPDRA010000011.1"/>
</dbReference>
<organism evidence="2 3">
    <name type="scientific">Sphingomonas canadensis</name>
    <dbReference type="NCBI Taxonomy" id="1219257"/>
    <lineage>
        <taxon>Bacteria</taxon>
        <taxon>Pseudomonadati</taxon>
        <taxon>Pseudomonadota</taxon>
        <taxon>Alphaproteobacteria</taxon>
        <taxon>Sphingomonadales</taxon>
        <taxon>Sphingomonadaceae</taxon>
        <taxon>Sphingomonas</taxon>
    </lineage>
</organism>
<evidence type="ECO:0000256" key="1">
    <source>
        <dbReference type="SAM" id="Phobius"/>
    </source>
</evidence>
<keyword evidence="1" id="KW-0472">Membrane</keyword>
<keyword evidence="1" id="KW-0812">Transmembrane</keyword>
<feature type="transmembrane region" description="Helical" evidence="1">
    <location>
        <begin position="12"/>
        <end position="30"/>
    </location>
</feature>
<proteinExistence type="predicted"/>
<sequence>MHESEGRRRVAYAVLFAILAGALLMFGNPVNRIKADLRADAKGFVFSLEYGAKATGLD</sequence>
<accession>A0ABW3H9V1</accession>
<reference evidence="3" key="1">
    <citation type="journal article" date="2019" name="Int. J. Syst. Evol. Microbiol.">
        <title>The Global Catalogue of Microorganisms (GCM) 10K type strain sequencing project: providing services to taxonomists for standard genome sequencing and annotation.</title>
        <authorList>
            <consortium name="The Broad Institute Genomics Platform"/>
            <consortium name="The Broad Institute Genome Sequencing Center for Infectious Disease"/>
            <person name="Wu L."/>
            <person name="Ma J."/>
        </authorList>
    </citation>
    <scope>NUCLEOTIDE SEQUENCE [LARGE SCALE GENOMIC DNA]</scope>
    <source>
        <strain evidence="3">CCUG 62982</strain>
    </source>
</reference>
<dbReference type="Proteomes" id="UP001596977">
    <property type="component" value="Unassembled WGS sequence"/>
</dbReference>
<keyword evidence="1" id="KW-1133">Transmembrane helix</keyword>
<evidence type="ECO:0000313" key="2">
    <source>
        <dbReference type="EMBL" id="MFD0948266.1"/>
    </source>
</evidence>
<evidence type="ECO:0000313" key="3">
    <source>
        <dbReference type="Proteomes" id="UP001596977"/>
    </source>
</evidence>